<dbReference type="Gene3D" id="1.25.40.20">
    <property type="entry name" value="Ankyrin repeat-containing domain"/>
    <property type="match status" value="1"/>
</dbReference>
<accession>A0AB32X1L6</accession>
<reference evidence="1" key="1">
    <citation type="journal article" date="1997" name="Nucleic Acids Res.">
        <title>tRNAscan-SE: a program for improved detection of transfer RNA genes in genomic sequence.</title>
        <authorList>
            <person name="Lowe T.M."/>
            <person name="Eddy S.R."/>
        </authorList>
    </citation>
    <scope>NUCLEOTIDE SEQUENCE [LARGE SCALE GENOMIC DNA]</scope>
    <source>
        <strain evidence="1">r\B97-61/B2</strain>
    </source>
</reference>
<dbReference type="PANTHER" id="PTHR24128:SF46">
    <property type="entry name" value="ALPHA-LATROTOXIN-LHE1A-LIKE ISOFORM X1"/>
    <property type="match status" value="1"/>
</dbReference>
<dbReference type="InterPro" id="IPR036770">
    <property type="entry name" value="Ankyrin_rpt-contain_sf"/>
</dbReference>
<dbReference type="PANTHER" id="PTHR24128">
    <property type="entry name" value="HOMEOBOX PROTEIN WARIAI"/>
    <property type="match status" value="1"/>
</dbReference>
<evidence type="ECO:0000313" key="1">
    <source>
        <dbReference type="Proteomes" id="UP000694886"/>
    </source>
</evidence>
<dbReference type="Proteomes" id="UP000694886">
    <property type="component" value="Chromosome 10"/>
</dbReference>
<gene>
    <name evidence="2" type="primary">LOC18586230</name>
</gene>
<protein>
    <submittedName>
        <fullName evidence="2">Uncharacterized protein LOC18586230</fullName>
    </submittedName>
</protein>
<organism evidence="1 2">
    <name type="scientific">Theobroma cacao</name>
    <name type="common">Cacao</name>
    <name type="synonym">Cocoa</name>
    <dbReference type="NCBI Taxonomy" id="3641"/>
    <lineage>
        <taxon>Eukaryota</taxon>
        <taxon>Viridiplantae</taxon>
        <taxon>Streptophyta</taxon>
        <taxon>Embryophyta</taxon>
        <taxon>Tracheophyta</taxon>
        <taxon>Spermatophyta</taxon>
        <taxon>Magnoliopsida</taxon>
        <taxon>eudicotyledons</taxon>
        <taxon>Gunneridae</taxon>
        <taxon>Pentapetalae</taxon>
        <taxon>rosids</taxon>
        <taxon>malvids</taxon>
        <taxon>Malvales</taxon>
        <taxon>Malvaceae</taxon>
        <taxon>Byttnerioideae</taxon>
        <taxon>Theobroma</taxon>
    </lineage>
</organism>
<proteinExistence type="predicted"/>
<reference evidence="2" key="2">
    <citation type="submission" date="2025-08" db="UniProtKB">
        <authorList>
            <consortium name="RefSeq"/>
        </authorList>
    </citation>
    <scope>IDENTIFICATION</scope>
</reference>
<dbReference type="Gramene" id="Tc10v2_t004550.1">
    <property type="protein sequence ID" value="Tc10v2_p004550.1"/>
    <property type="gene ID" value="Tc10v2_g004550"/>
</dbReference>
<evidence type="ECO:0000313" key="2">
    <source>
        <dbReference type="RefSeq" id="XP_017984268.1"/>
    </source>
</evidence>
<dbReference type="SUPFAM" id="SSF48403">
    <property type="entry name" value="Ankyrin repeat"/>
    <property type="match status" value="1"/>
</dbReference>
<name>A0AB32X1L6_THECC</name>
<dbReference type="GeneID" id="18586230"/>
<dbReference type="KEGG" id="tcc:18586230"/>
<dbReference type="AlphaFoldDB" id="A0AB32X1L6"/>
<dbReference type="RefSeq" id="XP_017984268.1">
    <property type="nucleotide sequence ID" value="XM_018128779.1"/>
</dbReference>
<sequence length="178" mass="20090">MTWFESRGKIKGATLLHYADELEDIDLLAMFLVACPECIKDVTVGGKTAVHIAAENNNIEALEVLTRWLRRTHNKDGGFWEIEVMNWKDKDGNTQWRSQERVRNAAKEGDVEALYELIREKADFLKDIDQMEFVDTPLHVAAAAGRTGFCIGVDGLKAITCYEAEPRRVEPHAPCVAE</sequence>